<evidence type="ECO:0000313" key="9">
    <source>
        <dbReference type="EMBL" id="CAF0904198.1"/>
    </source>
</evidence>
<dbReference type="InterPro" id="IPR050924">
    <property type="entry name" value="Peroxiredoxin_BCP/PrxQ"/>
</dbReference>
<evidence type="ECO:0000313" key="11">
    <source>
        <dbReference type="Proteomes" id="UP000663832"/>
    </source>
</evidence>
<dbReference type="CDD" id="cd03017">
    <property type="entry name" value="PRX_BCP"/>
    <property type="match status" value="1"/>
</dbReference>
<dbReference type="SUPFAM" id="SSF52833">
    <property type="entry name" value="Thioredoxin-like"/>
    <property type="match status" value="1"/>
</dbReference>
<keyword evidence="7" id="KW-0676">Redox-active center</keyword>
<keyword evidence="6" id="KW-1015">Disulfide bond</keyword>
<accession>A0A813ZRJ7</accession>
<evidence type="ECO:0000256" key="7">
    <source>
        <dbReference type="ARBA" id="ARBA00023284"/>
    </source>
</evidence>
<dbReference type="PANTHER" id="PTHR42801">
    <property type="entry name" value="THIOREDOXIN-DEPENDENT PEROXIDE REDUCTASE"/>
    <property type="match status" value="1"/>
</dbReference>
<dbReference type="InterPro" id="IPR036249">
    <property type="entry name" value="Thioredoxin-like_sf"/>
</dbReference>
<proteinExistence type="inferred from homology"/>
<sequence length="192" mass="21989">MHRFDLPDNLPVPVDDGQCAHLKVGMKFPIDILTSLPVTNKHSVDITSCPRTVIYFYPRTSKPDQKLPDGWNEIPGARGCTPESCGFRDHFQELQSLGASVYGCSTQTTDYQQEVVERLHLPFDILSDSDLKLVNHLHLPYFTLPELENIPLIKRLTIIIKNDTIEHVFYPIFPTDKHAQEVIDWLKQNPIK</sequence>
<evidence type="ECO:0000256" key="5">
    <source>
        <dbReference type="ARBA" id="ARBA00023002"/>
    </source>
</evidence>
<evidence type="ECO:0000256" key="1">
    <source>
        <dbReference type="ARBA" id="ARBA00003330"/>
    </source>
</evidence>
<dbReference type="EMBL" id="CAJNOI010000038">
    <property type="protein sequence ID" value="CAF0904198.1"/>
    <property type="molecule type" value="Genomic_DNA"/>
</dbReference>
<dbReference type="AlphaFoldDB" id="A0A813ZRJ7"/>
<dbReference type="GO" id="GO:0045454">
    <property type="term" value="P:cell redox homeostasis"/>
    <property type="evidence" value="ECO:0007669"/>
    <property type="project" value="TreeGrafter"/>
</dbReference>
<dbReference type="InterPro" id="IPR013740">
    <property type="entry name" value="Redoxin"/>
</dbReference>
<evidence type="ECO:0000313" key="12">
    <source>
        <dbReference type="Proteomes" id="UP000663877"/>
    </source>
</evidence>
<keyword evidence="5" id="KW-0560">Oxidoreductase</keyword>
<dbReference type="PANTHER" id="PTHR42801:SF21">
    <property type="entry name" value="BCPB PROTEIN"/>
    <property type="match status" value="1"/>
</dbReference>
<evidence type="ECO:0000313" key="10">
    <source>
        <dbReference type="EMBL" id="CAF0938612.1"/>
    </source>
</evidence>
<gene>
    <name evidence="9" type="ORF">BJG266_LOCUS10639</name>
    <name evidence="10" type="ORF">QVE165_LOCUS11516</name>
</gene>
<dbReference type="EMBL" id="CAJNOM010000056">
    <property type="protein sequence ID" value="CAF0938612.1"/>
    <property type="molecule type" value="Genomic_DNA"/>
</dbReference>
<evidence type="ECO:0000256" key="3">
    <source>
        <dbReference type="ARBA" id="ARBA00022559"/>
    </source>
</evidence>
<keyword evidence="4" id="KW-0049">Antioxidant</keyword>
<keyword evidence="11" id="KW-1185">Reference proteome</keyword>
<name>A0A813ZRJ7_9BILA</name>
<comment type="function">
    <text evidence="1">Thiol-specific peroxidase that catalyzes the reduction of hydrogen peroxide and organic hydroperoxides to water and alcohols, respectively. Plays a role in cell protection against oxidative stress by detoxifying peroxides and as sensor of hydrogen peroxide-mediated signaling events.</text>
</comment>
<dbReference type="GO" id="GO:0005737">
    <property type="term" value="C:cytoplasm"/>
    <property type="evidence" value="ECO:0007669"/>
    <property type="project" value="TreeGrafter"/>
</dbReference>
<evidence type="ECO:0000256" key="4">
    <source>
        <dbReference type="ARBA" id="ARBA00022862"/>
    </source>
</evidence>
<dbReference type="GO" id="GO:0008379">
    <property type="term" value="F:thioredoxin peroxidase activity"/>
    <property type="evidence" value="ECO:0007669"/>
    <property type="project" value="TreeGrafter"/>
</dbReference>
<keyword evidence="3" id="KW-0575">Peroxidase</keyword>
<reference evidence="9" key="1">
    <citation type="submission" date="2021-02" db="EMBL/GenBank/DDBJ databases">
        <authorList>
            <person name="Nowell W R."/>
        </authorList>
    </citation>
    <scope>NUCLEOTIDE SEQUENCE</scope>
</reference>
<dbReference type="GO" id="GO:0034599">
    <property type="term" value="P:cellular response to oxidative stress"/>
    <property type="evidence" value="ECO:0007669"/>
    <property type="project" value="TreeGrafter"/>
</dbReference>
<dbReference type="Gene3D" id="3.40.30.10">
    <property type="entry name" value="Glutaredoxin"/>
    <property type="match status" value="1"/>
</dbReference>
<dbReference type="Pfam" id="PF08534">
    <property type="entry name" value="Redoxin"/>
    <property type="match status" value="1"/>
</dbReference>
<comment type="similarity">
    <text evidence="2">Belongs to the peroxiredoxin family. Prx5 subfamily.</text>
</comment>
<evidence type="ECO:0000256" key="6">
    <source>
        <dbReference type="ARBA" id="ARBA00023157"/>
    </source>
</evidence>
<organism evidence="9 12">
    <name type="scientific">Adineta steineri</name>
    <dbReference type="NCBI Taxonomy" id="433720"/>
    <lineage>
        <taxon>Eukaryota</taxon>
        <taxon>Metazoa</taxon>
        <taxon>Spiralia</taxon>
        <taxon>Gnathifera</taxon>
        <taxon>Rotifera</taxon>
        <taxon>Eurotatoria</taxon>
        <taxon>Bdelloidea</taxon>
        <taxon>Adinetida</taxon>
        <taxon>Adinetidae</taxon>
        <taxon>Adineta</taxon>
    </lineage>
</organism>
<dbReference type="Proteomes" id="UP000663832">
    <property type="component" value="Unassembled WGS sequence"/>
</dbReference>
<feature type="domain" description="Redoxin" evidence="8">
    <location>
        <begin position="39"/>
        <end position="181"/>
    </location>
</feature>
<evidence type="ECO:0000256" key="2">
    <source>
        <dbReference type="ARBA" id="ARBA00010505"/>
    </source>
</evidence>
<comment type="caution">
    <text evidence="9">The sequence shown here is derived from an EMBL/GenBank/DDBJ whole genome shotgun (WGS) entry which is preliminary data.</text>
</comment>
<protein>
    <recommendedName>
        <fullName evidence="8">Redoxin domain-containing protein</fullName>
    </recommendedName>
</protein>
<dbReference type="OrthoDB" id="338622at2759"/>
<evidence type="ECO:0000259" key="8">
    <source>
        <dbReference type="Pfam" id="PF08534"/>
    </source>
</evidence>
<dbReference type="Proteomes" id="UP000663877">
    <property type="component" value="Unassembled WGS sequence"/>
</dbReference>